<feature type="transmembrane region" description="Helical" evidence="1">
    <location>
        <begin position="212"/>
        <end position="232"/>
    </location>
</feature>
<dbReference type="AlphaFoldDB" id="A0AAU7DIN6"/>
<evidence type="ECO:0000313" key="2">
    <source>
        <dbReference type="EMBL" id="XBH16952.1"/>
    </source>
</evidence>
<organism evidence="2">
    <name type="scientific">Telmatobacter sp. DSM 110680</name>
    <dbReference type="NCBI Taxonomy" id="3036704"/>
    <lineage>
        <taxon>Bacteria</taxon>
        <taxon>Pseudomonadati</taxon>
        <taxon>Acidobacteriota</taxon>
        <taxon>Terriglobia</taxon>
        <taxon>Terriglobales</taxon>
        <taxon>Acidobacteriaceae</taxon>
        <taxon>Telmatobacter</taxon>
    </lineage>
</organism>
<feature type="transmembrane region" description="Helical" evidence="1">
    <location>
        <begin position="297"/>
        <end position="314"/>
    </location>
</feature>
<name>A0AAU7DIN6_9BACT</name>
<feature type="transmembrane region" description="Helical" evidence="1">
    <location>
        <begin position="20"/>
        <end position="38"/>
    </location>
</feature>
<feature type="transmembrane region" description="Helical" evidence="1">
    <location>
        <begin position="177"/>
        <end position="200"/>
    </location>
</feature>
<evidence type="ECO:0000256" key="1">
    <source>
        <dbReference type="SAM" id="Phobius"/>
    </source>
</evidence>
<feature type="transmembrane region" description="Helical" evidence="1">
    <location>
        <begin position="153"/>
        <end position="171"/>
    </location>
</feature>
<feature type="transmembrane region" description="Helical" evidence="1">
    <location>
        <begin position="335"/>
        <end position="354"/>
    </location>
</feature>
<gene>
    <name evidence="2" type="ORF">P8935_20550</name>
</gene>
<dbReference type="EMBL" id="CP121196">
    <property type="protein sequence ID" value="XBH16952.1"/>
    <property type="molecule type" value="Genomic_DNA"/>
</dbReference>
<proteinExistence type="predicted"/>
<feature type="transmembrane region" description="Helical" evidence="1">
    <location>
        <begin position="360"/>
        <end position="379"/>
    </location>
</feature>
<sequence>MKADQDTQIAALRERPPQGLTSYWQVSAFLCTCLVIVLRRPDAILHAQFLYEDGQIWYADAYNHGWWRALFITHQGYFETIPRLGAALAILFPFSLAPLIQNLFAICIQAAPVSVLLSSRSSRWGSLSFRFSMAATYLLLPNTQDMMSTITESQWFLAIVAFLVLTARPAHSKSQHIFDILIISLCGLTGPFCIFLFPIALYQFRSRRVPKILLIILFSGCLIQAATLLIAGNSREHPPLGIGFGAFFRILTGQVFMGSTIGHNSFGVILPVSVLTMFSLLGLSILVGSFIVSTTEMRSFLIWSITLFTVSVFLTNEMPPPGVTEWHMLAVAYGLRYWLFPCLAFAWCILYGYSSRRQTLRIACGALICLMMIGFMRDFRYRPLPDMKFNIYAAQLASAPSGSQVLIPTPFNWPMVLIKH</sequence>
<keyword evidence="1" id="KW-0812">Transmembrane</keyword>
<accession>A0AAU7DIN6</accession>
<keyword evidence="1" id="KW-0472">Membrane</keyword>
<feature type="transmembrane region" description="Helical" evidence="1">
    <location>
        <begin position="268"/>
        <end position="291"/>
    </location>
</feature>
<dbReference type="RefSeq" id="WP_348262182.1">
    <property type="nucleotide sequence ID" value="NZ_CP121196.1"/>
</dbReference>
<protein>
    <submittedName>
        <fullName evidence="2">Uncharacterized protein</fullName>
    </submittedName>
</protein>
<reference evidence="2" key="1">
    <citation type="submission" date="2023-03" db="EMBL/GenBank/DDBJ databases">
        <title>Edaphobacter sp.</title>
        <authorList>
            <person name="Huber K.J."/>
            <person name="Papendorf J."/>
            <person name="Pilke C."/>
            <person name="Bunk B."/>
            <person name="Sproeer C."/>
            <person name="Pester M."/>
        </authorList>
    </citation>
    <scope>NUCLEOTIDE SEQUENCE</scope>
    <source>
        <strain evidence="2">DSM 110680</strain>
    </source>
</reference>
<keyword evidence="1" id="KW-1133">Transmembrane helix</keyword>
<feature type="transmembrane region" description="Helical" evidence="1">
    <location>
        <begin position="84"/>
        <end position="111"/>
    </location>
</feature>